<dbReference type="AlphaFoldDB" id="A0A1I7ZWC0"/>
<organism evidence="2 3">
    <name type="scientific">Steinernema glaseri</name>
    <dbReference type="NCBI Taxonomy" id="37863"/>
    <lineage>
        <taxon>Eukaryota</taxon>
        <taxon>Metazoa</taxon>
        <taxon>Ecdysozoa</taxon>
        <taxon>Nematoda</taxon>
        <taxon>Chromadorea</taxon>
        <taxon>Rhabditida</taxon>
        <taxon>Tylenchina</taxon>
        <taxon>Panagrolaimomorpha</taxon>
        <taxon>Strongyloidoidea</taxon>
        <taxon>Steinernematidae</taxon>
        <taxon>Steinernema</taxon>
    </lineage>
</organism>
<evidence type="ECO:0000313" key="2">
    <source>
        <dbReference type="Proteomes" id="UP000095287"/>
    </source>
</evidence>
<evidence type="ECO:0000256" key="1">
    <source>
        <dbReference type="SAM" id="MobiDB-lite"/>
    </source>
</evidence>
<keyword evidence="2" id="KW-1185">Reference proteome</keyword>
<feature type="compositionally biased region" description="Polar residues" evidence="1">
    <location>
        <begin position="147"/>
        <end position="167"/>
    </location>
</feature>
<sequence length="417" mass="45401">DADAEANESWPSLKPPAIATLTSIRAIVASSACGVALLGEGRKGLSTDFVNTWSSFLKSSQLVALRTGTRRERRSLVVALVVLVRECSDPPVLHLLCTMDCLDSGEAPPRSATLHVYFSSSPWESATTVSQSVMLTTNPSSSSSSSAPPLNCSTNGSSASLHSMENTTIDDGDPDVLLHDRTRNEMATTSRFRSNLQSDVVDRWIELHFQPISACRVRSYIPPMFNIHTRSVSVDRQHRHRRSSRFPGSNGHLETTRPRSTGPAPFMESERTHILKIKKTTPMKRTPAMGASSSRLSRERRRSTPAFATLSGFIPTSTVSISLEPIPEATEEDERKDSGVVSASGGGSTNGIWSSMNDLSIKDEEAAGETESEMLCDRMCEEMAELPLSDQPSAEKLVMQSFATLAVTDQNRKIEGV</sequence>
<feature type="region of interest" description="Disordered" evidence="1">
    <location>
        <begin position="327"/>
        <end position="356"/>
    </location>
</feature>
<proteinExistence type="predicted"/>
<dbReference type="Proteomes" id="UP000095287">
    <property type="component" value="Unplaced"/>
</dbReference>
<accession>A0A1I7ZWC0</accession>
<protein>
    <submittedName>
        <fullName evidence="3">Pecanex-like protein</fullName>
    </submittedName>
</protein>
<evidence type="ECO:0000313" key="3">
    <source>
        <dbReference type="WBParaSite" id="L893_g30437.t1"/>
    </source>
</evidence>
<name>A0A1I7ZWC0_9BILA</name>
<reference evidence="3" key="1">
    <citation type="submission" date="2016-11" db="UniProtKB">
        <authorList>
            <consortium name="WormBaseParasite"/>
        </authorList>
    </citation>
    <scope>IDENTIFICATION</scope>
</reference>
<dbReference type="WBParaSite" id="L893_g30437.t1">
    <property type="protein sequence ID" value="L893_g30437.t1"/>
    <property type="gene ID" value="L893_g30437"/>
</dbReference>
<feature type="region of interest" description="Disordered" evidence="1">
    <location>
        <begin position="232"/>
        <end position="266"/>
    </location>
</feature>
<feature type="region of interest" description="Disordered" evidence="1">
    <location>
        <begin position="134"/>
        <end position="177"/>
    </location>
</feature>